<comment type="caution">
    <text evidence="6">The sequence shown here is derived from an EMBL/GenBank/DDBJ whole genome shotgun (WGS) entry which is preliminary data.</text>
</comment>
<gene>
    <name evidence="6" type="ORF">E1809_18680</name>
</gene>
<protein>
    <submittedName>
        <fullName evidence="6">LysR family transcriptional regulator</fullName>
    </submittedName>
</protein>
<dbReference type="EMBL" id="SMRU01000024">
    <property type="protein sequence ID" value="TDF92268.1"/>
    <property type="molecule type" value="Genomic_DNA"/>
</dbReference>
<proteinExistence type="inferred from homology"/>
<dbReference type="InterPro" id="IPR000847">
    <property type="entry name" value="LysR_HTH_N"/>
</dbReference>
<reference evidence="6 7" key="1">
    <citation type="submission" date="2019-03" db="EMBL/GenBank/DDBJ databases">
        <title>Whole genome sequence of Arthrobacter sp JH1-1.</title>
        <authorList>
            <person name="Trinh H.N."/>
        </authorList>
    </citation>
    <scope>NUCLEOTIDE SEQUENCE [LARGE SCALE GENOMIC DNA]</scope>
    <source>
        <strain evidence="6 7">JH1-1</strain>
    </source>
</reference>
<keyword evidence="4" id="KW-0804">Transcription</keyword>
<dbReference type="InterPro" id="IPR005119">
    <property type="entry name" value="LysR_subst-bd"/>
</dbReference>
<dbReference type="InterPro" id="IPR036388">
    <property type="entry name" value="WH-like_DNA-bd_sf"/>
</dbReference>
<dbReference type="GO" id="GO:0000976">
    <property type="term" value="F:transcription cis-regulatory region binding"/>
    <property type="evidence" value="ECO:0007669"/>
    <property type="project" value="TreeGrafter"/>
</dbReference>
<evidence type="ECO:0000259" key="5">
    <source>
        <dbReference type="PROSITE" id="PS50931"/>
    </source>
</evidence>
<dbReference type="GO" id="GO:0003700">
    <property type="term" value="F:DNA-binding transcription factor activity"/>
    <property type="evidence" value="ECO:0007669"/>
    <property type="project" value="InterPro"/>
</dbReference>
<evidence type="ECO:0000313" key="7">
    <source>
        <dbReference type="Proteomes" id="UP000295511"/>
    </source>
</evidence>
<dbReference type="AlphaFoldDB" id="A0A4R5KCQ1"/>
<name>A0A4R5KCQ1_9MICC</name>
<evidence type="ECO:0000256" key="1">
    <source>
        <dbReference type="ARBA" id="ARBA00009437"/>
    </source>
</evidence>
<evidence type="ECO:0000256" key="4">
    <source>
        <dbReference type="ARBA" id="ARBA00023163"/>
    </source>
</evidence>
<evidence type="ECO:0000256" key="2">
    <source>
        <dbReference type="ARBA" id="ARBA00023015"/>
    </source>
</evidence>
<organism evidence="6 7">
    <name type="scientific">Arthrobacter terricola</name>
    <dbReference type="NCBI Taxonomy" id="2547396"/>
    <lineage>
        <taxon>Bacteria</taxon>
        <taxon>Bacillati</taxon>
        <taxon>Actinomycetota</taxon>
        <taxon>Actinomycetes</taxon>
        <taxon>Micrococcales</taxon>
        <taxon>Micrococcaceae</taxon>
        <taxon>Arthrobacter</taxon>
    </lineage>
</organism>
<dbReference type="PANTHER" id="PTHR30126">
    <property type="entry name" value="HTH-TYPE TRANSCRIPTIONAL REGULATOR"/>
    <property type="match status" value="1"/>
</dbReference>
<feature type="domain" description="HTH lysR-type" evidence="5">
    <location>
        <begin position="22"/>
        <end position="68"/>
    </location>
</feature>
<comment type="similarity">
    <text evidence="1">Belongs to the LysR transcriptional regulatory family.</text>
</comment>
<keyword evidence="3" id="KW-0238">DNA-binding</keyword>
<dbReference type="Gene3D" id="1.10.10.10">
    <property type="entry name" value="Winged helix-like DNA-binding domain superfamily/Winged helix DNA-binding domain"/>
    <property type="match status" value="1"/>
</dbReference>
<dbReference type="SUPFAM" id="SSF46785">
    <property type="entry name" value="Winged helix' DNA-binding domain"/>
    <property type="match status" value="1"/>
</dbReference>
<dbReference type="OrthoDB" id="9808620at2"/>
<sequence length="299" mass="31971">MAPASQIEHWLHLPSLRLLTGIADHGSLSAAARAVGMEQSNASRSLRTLERRLGYTLITRSTRGSTLTAEGILTVEWARDVFDSLGKLVAGAAALATPADEELAICASMTVAEHLVPGWLTAFQARMPTVKTALRIMNSQQVIEAITSGQAPLGFVETPDIPAHLQSQTAWTDQIVVVAATGHPWANRQQPLTEAELARTPLVEREKGSGTRAFLDRAIGRQRSRPIVELNSNAAICQSVIAGMGPAVLSRLAVEGALKDGRLLEIPYEQPLERQLTAIWKGAGPAGAARDFLDIAAGR</sequence>
<dbReference type="SUPFAM" id="SSF53850">
    <property type="entry name" value="Periplasmic binding protein-like II"/>
    <property type="match status" value="1"/>
</dbReference>
<keyword evidence="7" id="KW-1185">Reference proteome</keyword>
<keyword evidence="2" id="KW-0805">Transcription regulation</keyword>
<dbReference type="RefSeq" id="WP_133205742.1">
    <property type="nucleotide sequence ID" value="NZ_SMRU01000024.1"/>
</dbReference>
<evidence type="ECO:0000256" key="3">
    <source>
        <dbReference type="ARBA" id="ARBA00023125"/>
    </source>
</evidence>
<dbReference type="Gene3D" id="3.40.190.10">
    <property type="entry name" value="Periplasmic binding protein-like II"/>
    <property type="match status" value="2"/>
</dbReference>
<dbReference type="PANTHER" id="PTHR30126:SF39">
    <property type="entry name" value="HTH-TYPE TRANSCRIPTIONAL REGULATOR CYSL"/>
    <property type="match status" value="1"/>
</dbReference>
<dbReference type="Proteomes" id="UP000295511">
    <property type="component" value="Unassembled WGS sequence"/>
</dbReference>
<evidence type="ECO:0000313" key="6">
    <source>
        <dbReference type="EMBL" id="TDF92268.1"/>
    </source>
</evidence>
<dbReference type="Pfam" id="PF03466">
    <property type="entry name" value="LysR_substrate"/>
    <property type="match status" value="1"/>
</dbReference>
<accession>A0A4R5KCQ1</accession>
<dbReference type="Pfam" id="PF00126">
    <property type="entry name" value="HTH_1"/>
    <property type="match status" value="1"/>
</dbReference>
<dbReference type="InterPro" id="IPR036390">
    <property type="entry name" value="WH_DNA-bd_sf"/>
</dbReference>
<dbReference type="PROSITE" id="PS50931">
    <property type="entry name" value="HTH_LYSR"/>
    <property type="match status" value="1"/>
</dbReference>